<feature type="region of interest" description="Disordered" evidence="6">
    <location>
        <begin position="428"/>
        <end position="461"/>
    </location>
</feature>
<dbReference type="InterPro" id="IPR036259">
    <property type="entry name" value="MFS_trans_sf"/>
</dbReference>
<feature type="compositionally biased region" description="Basic and acidic residues" evidence="6">
    <location>
        <begin position="428"/>
        <end position="439"/>
    </location>
</feature>
<feature type="non-terminal residue" evidence="9">
    <location>
        <position position="1"/>
    </location>
</feature>
<evidence type="ECO:0000256" key="7">
    <source>
        <dbReference type="SAM" id="Phobius"/>
    </source>
</evidence>
<dbReference type="Proteomes" id="UP000749559">
    <property type="component" value="Unassembled WGS sequence"/>
</dbReference>
<comment type="subcellular location">
    <subcellularLocation>
        <location evidence="1">Membrane</location>
        <topology evidence="1">Multi-pass membrane protein</topology>
    </subcellularLocation>
</comment>
<evidence type="ECO:0000259" key="8">
    <source>
        <dbReference type="PROSITE" id="PS50850"/>
    </source>
</evidence>
<dbReference type="GO" id="GO:0030672">
    <property type="term" value="C:synaptic vesicle membrane"/>
    <property type="evidence" value="ECO:0007669"/>
    <property type="project" value="TreeGrafter"/>
</dbReference>
<dbReference type="SUPFAM" id="SSF103473">
    <property type="entry name" value="MFS general substrate transporter"/>
    <property type="match status" value="1"/>
</dbReference>
<evidence type="ECO:0000256" key="6">
    <source>
        <dbReference type="SAM" id="MobiDB-lite"/>
    </source>
</evidence>
<sequence length="461" mass="50697">GITNCWQKLCDWIYKHRITIVVYFSMCLDQILMTSIVPIIPNHLFNQETKDNITFQLANVSTKDDVGNDTYEGIEEENGKVGWLLSSKAIVQFAASLVVGPLTNRVGYSIPLFTSTVILFICSCLYSLGEQYWVLFLGRSLHGLGSAFLTIGGFGIIADTYQQDAVRSKYMGVVLGGLALGVIVGYPFGSVIYNYLGKTTVYAIQAIGLAFLAIGQFVSLEMTLNYTKMQQKTSFLVLLKDPYIMIIIGSIFLPAVCIAMLEATLTVWVMDKMSPEKWLLGVLFLSDGCGYFIGSHFAVLALKVGRWVVAICGLLLCSIGLIFIPMATTIPMIFAPHFAVGMGSGVVDAALMPMLALLLDTRYFMMYGSVYTIAELAFNAGYAIGPSVGGQLVNQIGFSWLLRGLAIFILLYLPLIYFLRDPPGKEPESTFLTDKEEGGKYNANEEVSPNPFNYGKLLEDD</sequence>
<feature type="transmembrane region" description="Helical" evidence="7">
    <location>
        <begin position="307"/>
        <end position="327"/>
    </location>
</feature>
<feature type="transmembrane region" description="Helical" evidence="7">
    <location>
        <begin position="202"/>
        <end position="222"/>
    </location>
</feature>
<dbReference type="EMBL" id="CAIIXF020000012">
    <property type="protein sequence ID" value="CAH1801474.1"/>
    <property type="molecule type" value="Genomic_DNA"/>
</dbReference>
<evidence type="ECO:0000256" key="4">
    <source>
        <dbReference type="ARBA" id="ARBA00022989"/>
    </source>
</evidence>
<keyword evidence="10" id="KW-1185">Reference proteome</keyword>
<name>A0A8S4Q6H9_OWEFU</name>
<dbReference type="InterPro" id="IPR011701">
    <property type="entry name" value="MFS"/>
</dbReference>
<gene>
    <name evidence="9" type="ORF">OFUS_LOCUS25263</name>
</gene>
<dbReference type="PANTHER" id="PTHR23506">
    <property type="entry name" value="GH10249P"/>
    <property type="match status" value="1"/>
</dbReference>
<feature type="transmembrane region" description="Helical" evidence="7">
    <location>
        <begin position="140"/>
        <end position="158"/>
    </location>
</feature>
<evidence type="ECO:0000256" key="5">
    <source>
        <dbReference type="ARBA" id="ARBA00023136"/>
    </source>
</evidence>
<protein>
    <recommendedName>
        <fullName evidence="8">Major facilitator superfamily (MFS) profile domain-containing protein</fullName>
    </recommendedName>
</protein>
<dbReference type="Gene3D" id="1.20.1250.20">
    <property type="entry name" value="MFS general substrate transporter like domains"/>
    <property type="match status" value="1"/>
</dbReference>
<feature type="domain" description="Major facilitator superfamily (MFS) profile" evidence="8">
    <location>
        <begin position="18"/>
        <end position="424"/>
    </location>
</feature>
<evidence type="ECO:0000256" key="2">
    <source>
        <dbReference type="ARBA" id="ARBA00022448"/>
    </source>
</evidence>
<evidence type="ECO:0000256" key="1">
    <source>
        <dbReference type="ARBA" id="ARBA00004141"/>
    </source>
</evidence>
<comment type="caution">
    <text evidence="9">The sequence shown here is derived from an EMBL/GenBank/DDBJ whole genome shotgun (WGS) entry which is preliminary data.</text>
</comment>
<keyword evidence="2" id="KW-0813">Transport</keyword>
<feature type="transmembrane region" description="Helical" evidence="7">
    <location>
        <begin position="243"/>
        <end position="266"/>
    </location>
</feature>
<evidence type="ECO:0000256" key="3">
    <source>
        <dbReference type="ARBA" id="ARBA00022692"/>
    </source>
</evidence>
<evidence type="ECO:0000313" key="9">
    <source>
        <dbReference type="EMBL" id="CAH1801474.1"/>
    </source>
</evidence>
<reference evidence="9" key="1">
    <citation type="submission" date="2022-03" db="EMBL/GenBank/DDBJ databases">
        <authorList>
            <person name="Martin C."/>
        </authorList>
    </citation>
    <scope>NUCLEOTIDE SEQUENCE</scope>
</reference>
<dbReference type="PROSITE" id="PS50850">
    <property type="entry name" value="MFS"/>
    <property type="match status" value="1"/>
</dbReference>
<dbReference type="OrthoDB" id="5086884at2759"/>
<dbReference type="PANTHER" id="PTHR23506:SF4">
    <property type="entry name" value="PORTABELLA"/>
    <property type="match status" value="1"/>
</dbReference>
<proteinExistence type="predicted"/>
<dbReference type="AlphaFoldDB" id="A0A8S4Q6H9"/>
<feature type="transmembrane region" description="Helical" evidence="7">
    <location>
        <begin position="364"/>
        <end position="385"/>
    </location>
</feature>
<feature type="transmembrane region" description="Helical" evidence="7">
    <location>
        <begin position="20"/>
        <end position="40"/>
    </location>
</feature>
<dbReference type="GO" id="GO:0005335">
    <property type="term" value="F:serotonin:sodium:chloride symporter activity"/>
    <property type="evidence" value="ECO:0007669"/>
    <property type="project" value="TreeGrafter"/>
</dbReference>
<accession>A0A8S4Q6H9</accession>
<organism evidence="9 10">
    <name type="scientific">Owenia fusiformis</name>
    <name type="common">Polychaete worm</name>
    <dbReference type="NCBI Taxonomy" id="6347"/>
    <lineage>
        <taxon>Eukaryota</taxon>
        <taxon>Metazoa</taxon>
        <taxon>Spiralia</taxon>
        <taxon>Lophotrochozoa</taxon>
        <taxon>Annelida</taxon>
        <taxon>Polychaeta</taxon>
        <taxon>Sedentaria</taxon>
        <taxon>Canalipalpata</taxon>
        <taxon>Sabellida</taxon>
        <taxon>Oweniida</taxon>
        <taxon>Oweniidae</taxon>
        <taxon>Owenia</taxon>
    </lineage>
</organism>
<keyword evidence="4 7" id="KW-1133">Transmembrane helix</keyword>
<feature type="transmembrane region" description="Helical" evidence="7">
    <location>
        <begin position="397"/>
        <end position="419"/>
    </location>
</feature>
<feature type="transmembrane region" description="Helical" evidence="7">
    <location>
        <begin position="106"/>
        <end position="128"/>
    </location>
</feature>
<keyword evidence="5 7" id="KW-0472">Membrane</keyword>
<dbReference type="Pfam" id="PF07690">
    <property type="entry name" value="MFS_1"/>
    <property type="match status" value="1"/>
</dbReference>
<keyword evidence="3 7" id="KW-0812">Transmembrane</keyword>
<dbReference type="InterPro" id="IPR050930">
    <property type="entry name" value="MFS_Vesicular_Transporter"/>
</dbReference>
<dbReference type="InterPro" id="IPR020846">
    <property type="entry name" value="MFS_dom"/>
</dbReference>
<feature type="transmembrane region" description="Helical" evidence="7">
    <location>
        <begin position="278"/>
        <end position="300"/>
    </location>
</feature>
<evidence type="ECO:0000313" key="10">
    <source>
        <dbReference type="Proteomes" id="UP000749559"/>
    </source>
</evidence>
<dbReference type="GO" id="GO:0043195">
    <property type="term" value="C:terminal bouton"/>
    <property type="evidence" value="ECO:0007669"/>
    <property type="project" value="TreeGrafter"/>
</dbReference>
<dbReference type="GO" id="GO:0015842">
    <property type="term" value="P:aminergic neurotransmitter loading into synaptic vesicle"/>
    <property type="evidence" value="ECO:0007669"/>
    <property type="project" value="TreeGrafter"/>
</dbReference>
<feature type="transmembrane region" description="Helical" evidence="7">
    <location>
        <begin position="170"/>
        <end position="196"/>
    </location>
</feature>
<feature type="transmembrane region" description="Helical" evidence="7">
    <location>
        <begin position="333"/>
        <end position="357"/>
    </location>
</feature>